<dbReference type="EMBL" id="LT629763">
    <property type="protein sequence ID" value="SDT13324.1"/>
    <property type="molecule type" value="Genomic_DNA"/>
</dbReference>
<organism evidence="1 2">
    <name type="scientific">Halopseudomonas sabulinigri</name>
    <dbReference type="NCBI Taxonomy" id="472181"/>
    <lineage>
        <taxon>Bacteria</taxon>
        <taxon>Pseudomonadati</taxon>
        <taxon>Pseudomonadota</taxon>
        <taxon>Gammaproteobacteria</taxon>
        <taxon>Pseudomonadales</taxon>
        <taxon>Pseudomonadaceae</taxon>
        <taxon>Halopseudomonas</taxon>
    </lineage>
</organism>
<dbReference type="Proteomes" id="UP000243413">
    <property type="component" value="Chromosome I"/>
</dbReference>
<evidence type="ECO:0000313" key="2">
    <source>
        <dbReference type="Proteomes" id="UP000243413"/>
    </source>
</evidence>
<protein>
    <submittedName>
        <fullName evidence="1">Uncharacterized protein</fullName>
    </submittedName>
</protein>
<reference evidence="2" key="1">
    <citation type="submission" date="2016-10" db="EMBL/GenBank/DDBJ databases">
        <authorList>
            <person name="Varghese N."/>
            <person name="Submissions S."/>
        </authorList>
    </citation>
    <scope>NUCLEOTIDE SEQUENCE [LARGE SCALE GENOMIC DNA]</scope>
    <source>
        <strain evidence="2">JCM 14963</strain>
    </source>
</reference>
<evidence type="ECO:0000313" key="1">
    <source>
        <dbReference type="EMBL" id="SDT13324.1"/>
    </source>
</evidence>
<proteinExistence type="predicted"/>
<sequence length="134" mass="15565">MPERSGYVEVDFNLWSNFFVPTSDIPILHSNSQAEPISTLVMVLPYITRLGLEQFIINIGRWAKSVAQLFLTLALPKVTLKYLLHYFFVIVLFSKICKPPFLFIALIPDEERNRYDNSCDRNYPTNSFKQLNDS</sequence>
<dbReference type="AlphaFoldDB" id="A0A1H1XVT9"/>
<accession>A0A1H1XVT9</accession>
<name>A0A1H1XVT9_9GAMM</name>
<gene>
    <name evidence="1" type="ORF">SAMN05216271_3688</name>
</gene>